<feature type="transmembrane region" description="Helical" evidence="1">
    <location>
        <begin position="43"/>
        <end position="62"/>
    </location>
</feature>
<proteinExistence type="predicted"/>
<protein>
    <submittedName>
        <fullName evidence="3">Uncharacterized protein</fullName>
    </submittedName>
</protein>
<evidence type="ECO:0000313" key="3">
    <source>
        <dbReference type="EMBL" id="GAA6269292.1"/>
    </source>
</evidence>
<dbReference type="PROSITE" id="PS51257">
    <property type="entry name" value="PROKAR_LIPOPROTEIN"/>
    <property type="match status" value="1"/>
</dbReference>
<evidence type="ECO:0000256" key="2">
    <source>
        <dbReference type="SAM" id="SignalP"/>
    </source>
</evidence>
<sequence length="333" mass="33873">MQKHKKYLSAAAAVFVLSCCFSQTAFAISESDVQSQISSMGKEAAAGNVLIWFLCAVAFLKVSQKIDSFLSSLGIHVGHTGGSILAEAMIAARGLGSIRNASSHYFGGGHSRSSTHVNPGGGTSGAGGFMAGGLAGVVSRSVTNSAVKSAVSSTNAAAPSKSSPGKRPGSLAGSLAGGIGENLYAASVSKGGDFANNVIGSVAAGSIASIGSMSGEKAAEALTSYMGYAALEEGAEHVPVFSNVEIGGGRITGTETSEEYPEGISFGMYHTGQYTAPEGAYTTVHAADGTSWYKQYAADAVEKSPYMAPDGSIAYKESIVKKLPPTPKRKDRI</sequence>
<keyword evidence="1" id="KW-1133">Transmembrane helix</keyword>
<keyword evidence="1" id="KW-0472">Membrane</keyword>
<dbReference type="Proteomes" id="UP001600894">
    <property type="component" value="Unassembled WGS sequence"/>
</dbReference>
<keyword evidence="4" id="KW-1185">Reference proteome</keyword>
<name>A0ABQ0AZ39_9FIRM</name>
<accession>A0ABQ0AZ39</accession>
<organism evidence="3 4">
    <name type="scientific">Enterocloster alcoholdehydrogenati</name>
    <dbReference type="NCBI Taxonomy" id="2547410"/>
    <lineage>
        <taxon>Bacteria</taxon>
        <taxon>Bacillati</taxon>
        <taxon>Bacillota</taxon>
        <taxon>Clostridia</taxon>
        <taxon>Lachnospirales</taxon>
        <taxon>Lachnospiraceae</taxon>
        <taxon>Enterocloster</taxon>
    </lineage>
</organism>
<feature type="chain" id="PRO_5046927149" evidence="2">
    <location>
        <begin position="28"/>
        <end position="333"/>
    </location>
</feature>
<dbReference type="RefSeq" id="WP_390470013.1">
    <property type="nucleotide sequence ID" value="NZ_BAABXL010000001.1"/>
</dbReference>
<keyword evidence="1" id="KW-0812">Transmembrane</keyword>
<feature type="signal peptide" evidence="2">
    <location>
        <begin position="1"/>
        <end position="27"/>
    </location>
</feature>
<evidence type="ECO:0000256" key="1">
    <source>
        <dbReference type="SAM" id="Phobius"/>
    </source>
</evidence>
<gene>
    <name evidence="3" type="ORF">F130042H8_23520</name>
</gene>
<evidence type="ECO:0000313" key="4">
    <source>
        <dbReference type="Proteomes" id="UP001600894"/>
    </source>
</evidence>
<reference evidence="3 4" key="1">
    <citation type="submission" date="2024-04" db="EMBL/GenBank/DDBJ databases">
        <title>Defined microbial consortia suppress multidrug-resistant proinflammatory Enterobacteriaceae via ecological control.</title>
        <authorList>
            <person name="Furuichi M."/>
            <person name="Kawaguchi T."/>
            <person name="Pust M."/>
            <person name="Yasuma K."/>
            <person name="Plichta D."/>
            <person name="Hasegawa N."/>
            <person name="Ohya T."/>
            <person name="Bhattarai S."/>
            <person name="Sasajima S."/>
            <person name="Aoto Y."/>
            <person name="Tuganbaev T."/>
            <person name="Yaginuma M."/>
            <person name="Ueda M."/>
            <person name="Okahashi N."/>
            <person name="Amafuji K."/>
            <person name="Kiridooshi Y."/>
            <person name="Sugita K."/>
            <person name="Strazar M."/>
            <person name="Skelly A."/>
            <person name="Suda W."/>
            <person name="Hattori M."/>
            <person name="Nakamoto N."/>
            <person name="Caballero S."/>
            <person name="Norman J."/>
            <person name="Olle B."/>
            <person name="Tanoue T."/>
            <person name="Arita M."/>
            <person name="Bucci V."/>
            <person name="Atarashi K."/>
            <person name="Xavier R."/>
            <person name="Honda K."/>
        </authorList>
    </citation>
    <scope>NUCLEOTIDE SEQUENCE [LARGE SCALE GENOMIC DNA]</scope>
    <source>
        <strain evidence="4">f13</strain>
    </source>
</reference>
<keyword evidence="2" id="KW-0732">Signal</keyword>
<comment type="caution">
    <text evidence="3">The sequence shown here is derived from an EMBL/GenBank/DDBJ whole genome shotgun (WGS) entry which is preliminary data.</text>
</comment>
<dbReference type="EMBL" id="BAABXL010000001">
    <property type="protein sequence ID" value="GAA6269292.1"/>
    <property type="molecule type" value="Genomic_DNA"/>
</dbReference>